<name>A0A183EKW8_9BILA</name>
<proteinExistence type="predicted"/>
<evidence type="ECO:0000313" key="5">
    <source>
        <dbReference type="Proteomes" id="UP000271098"/>
    </source>
</evidence>
<dbReference type="SUPFAM" id="SSF48452">
    <property type="entry name" value="TPR-like"/>
    <property type="match status" value="1"/>
</dbReference>
<sequence>MSSWVQPARAIEVYESALKSNPKDDALAEKIGQAYVQCHLYTKAINYYEAALKSGRKPLMRMRLAELLFELGNYEKCEKTLRHALDADSNPVGVLLFYFIFSSGVRNEKEGTVNL</sequence>
<keyword evidence="2" id="KW-0802">TPR repeat</keyword>
<dbReference type="InterPro" id="IPR056836">
    <property type="entry name" value="ARM_TT21_4th"/>
</dbReference>
<gene>
    <name evidence="4" type="ORF">GPUH_LOCUS21609</name>
</gene>
<dbReference type="InterPro" id="IPR011990">
    <property type="entry name" value="TPR-like_helical_dom_sf"/>
</dbReference>
<protein>
    <submittedName>
        <fullName evidence="6">TPR_REGION domain-containing protein</fullName>
    </submittedName>
</protein>
<accession>A0A183EKW8</accession>
<dbReference type="InterPro" id="IPR040364">
    <property type="entry name" value="TTC21A/TTC21B"/>
</dbReference>
<dbReference type="GO" id="GO:0005929">
    <property type="term" value="C:cilium"/>
    <property type="evidence" value="ECO:0007669"/>
    <property type="project" value="GOC"/>
</dbReference>
<reference evidence="6" key="1">
    <citation type="submission" date="2016-06" db="UniProtKB">
        <authorList>
            <consortium name="WormBaseParasite"/>
        </authorList>
    </citation>
    <scope>IDENTIFICATION</scope>
</reference>
<feature type="domain" description="Tetratricopeptide repeat protein 21A/21B fourth ARM" evidence="3">
    <location>
        <begin position="27"/>
        <end position="90"/>
    </location>
</feature>
<evidence type="ECO:0000313" key="4">
    <source>
        <dbReference type="EMBL" id="VDN38598.1"/>
    </source>
</evidence>
<dbReference type="OrthoDB" id="10259630at2759"/>
<evidence type="ECO:0000256" key="2">
    <source>
        <dbReference type="ARBA" id="ARBA00022803"/>
    </source>
</evidence>
<dbReference type="PANTHER" id="PTHR14699:SF0">
    <property type="entry name" value="TETRATRICOPEPTIDE REPEAT PROTEIN 21 HOMOLOG"/>
    <property type="match status" value="1"/>
</dbReference>
<keyword evidence="1" id="KW-0677">Repeat</keyword>
<evidence type="ECO:0000256" key="1">
    <source>
        <dbReference type="ARBA" id="ARBA00022737"/>
    </source>
</evidence>
<dbReference type="AlphaFoldDB" id="A0A183EKW8"/>
<dbReference type="PANTHER" id="PTHR14699">
    <property type="entry name" value="STI2 PROTEIN-RELATED"/>
    <property type="match status" value="1"/>
</dbReference>
<dbReference type="WBParaSite" id="GPUH_0002163601-mRNA-1">
    <property type="protein sequence ID" value="GPUH_0002163601-mRNA-1"/>
    <property type="gene ID" value="GPUH_0002163601"/>
</dbReference>
<keyword evidence="5" id="KW-1185">Reference proteome</keyword>
<dbReference type="Proteomes" id="UP000271098">
    <property type="component" value="Unassembled WGS sequence"/>
</dbReference>
<dbReference type="Pfam" id="PF25068">
    <property type="entry name" value="ARM_TT21_4th"/>
    <property type="match status" value="1"/>
</dbReference>
<reference evidence="4 5" key="2">
    <citation type="submission" date="2018-11" db="EMBL/GenBank/DDBJ databases">
        <authorList>
            <consortium name="Pathogen Informatics"/>
        </authorList>
    </citation>
    <scope>NUCLEOTIDE SEQUENCE [LARGE SCALE GENOMIC DNA]</scope>
</reference>
<dbReference type="GO" id="GO:0030991">
    <property type="term" value="C:intraciliary transport particle A"/>
    <property type="evidence" value="ECO:0007669"/>
    <property type="project" value="TreeGrafter"/>
</dbReference>
<dbReference type="GO" id="GO:0061512">
    <property type="term" value="P:protein localization to cilium"/>
    <property type="evidence" value="ECO:0007669"/>
    <property type="project" value="TreeGrafter"/>
</dbReference>
<evidence type="ECO:0000259" key="3">
    <source>
        <dbReference type="Pfam" id="PF25068"/>
    </source>
</evidence>
<evidence type="ECO:0000313" key="6">
    <source>
        <dbReference type="WBParaSite" id="GPUH_0002163601-mRNA-1"/>
    </source>
</evidence>
<dbReference type="EMBL" id="UYRT01093022">
    <property type="protein sequence ID" value="VDN38598.1"/>
    <property type="molecule type" value="Genomic_DNA"/>
</dbReference>
<organism evidence="6">
    <name type="scientific">Gongylonema pulchrum</name>
    <dbReference type="NCBI Taxonomy" id="637853"/>
    <lineage>
        <taxon>Eukaryota</taxon>
        <taxon>Metazoa</taxon>
        <taxon>Ecdysozoa</taxon>
        <taxon>Nematoda</taxon>
        <taxon>Chromadorea</taxon>
        <taxon>Rhabditida</taxon>
        <taxon>Spirurina</taxon>
        <taxon>Spiruromorpha</taxon>
        <taxon>Spiruroidea</taxon>
        <taxon>Gongylonematidae</taxon>
        <taxon>Gongylonema</taxon>
    </lineage>
</organism>
<dbReference type="Gene3D" id="1.25.40.10">
    <property type="entry name" value="Tetratricopeptide repeat domain"/>
    <property type="match status" value="1"/>
</dbReference>
<dbReference type="GO" id="GO:0035721">
    <property type="term" value="P:intraciliary retrograde transport"/>
    <property type="evidence" value="ECO:0007669"/>
    <property type="project" value="TreeGrafter"/>
</dbReference>